<dbReference type="SFLD" id="SFLDF00027">
    <property type="entry name" value="p-type_atpase"/>
    <property type="match status" value="1"/>
</dbReference>
<protein>
    <recommendedName>
        <fullName evidence="11">Cation-transporting P-type ATPase B</fullName>
    </recommendedName>
</protein>
<dbReference type="GO" id="GO:0005886">
    <property type="term" value="C:plasma membrane"/>
    <property type="evidence" value="ECO:0007669"/>
    <property type="project" value="UniProtKB-SubCell"/>
</dbReference>
<dbReference type="FunFam" id="3.30.70.100:FF:000005">
    <property type="entry name" value="Copper-exporting P-type ATPase A"/>
    <property type="match status" value="1"/>
</dbReference>
<dbReference type="EMBL" id="PUIO01000031">
    <property type="protein sequence ID" value="PQP22471.1"/>
    <property type="molecule type" value="Genomic_DNA"/>
</dbReference>
<evidence type="ECO:0000256" key="7">
    <source>
        <dbReference type="ARBA" id="ARBA00022967"/>
    </source>
</evidence>
<dbReference type="CDD" id="cd00371">
    <property type="entry name" value="HMA"/>
    <property type="match status" value="1"/>
</dbReference>
<dbReference type="PROSITE" id="PS00154">
    <property type="entry name" value="ATPASE_E1_E2"/>
    <property type="match status" value="1"/>
</dbReference>
<dbReference type="SFLD" id="SFLDS00003">
    <property type="entry name" value="Haloacid_Dehalogenase"/>
    <property type="match status" value="1"/>
</dbReference>
<keyword evidence="5 12" id="KW-0547">Nucleotide-binding</keyword>
<comment type="catalytic activity">
    <reaction evidence="10">
        <text>ATP + H2O = ADP + phosphate + H(+)</text>
        <dbReference type="Rhea" id="RHEA:13065"/>
        <dbReference type="ChEBI" id="CHEBI:15377"/>
        <dbReference type="ChEBI" id="CHEBI:15378"/>
        <dbReference type="ChEBI" id="CHEBI:30616"/>
        <dbReference type="ChEBI" id="CHEBI:43474"/>
        <dbReference type="ChEBI" id="CHEBI:456216"/>
    </reaction>
</comment>
<dbReference type="InterPro" id="IPR027256">
    <property type="entry name" value="P-typ_ATPase_IB"/>
</dbReference>
<dbReference type="CDD" id="cd02094">
    <property type="entry name" value="P-type_ATPase_Cu-like"/>
    <property type="match status" value="1"/>
</dbReference>
<dbReference type="Pfam" id="PF00403">
    <property type="entry name" value="HMA"/>
    <property type="match status" value="1"/>
</dbReference>
<dbReference type="Proteomes" id="UP000239290">
    <property type="component" value="Unassembled WGS sequence"/>
</dbReference>
<dbReference type="InterPro" id="IPR001757">
    <property type="entry name" value="P_typ_ATPase"/>
</dbReference>
<name>A0A2S8J5Y0_RHOOP</name>
<keyword evidence="3 12" id="KW-0812">Transmembrane</keyword>
<dbReference type="GO" id="GO:0043682">
    <property type="term" value="F:P-type divalent copper transporter activity"/>
    <property type="evidence" value="ECO:0007669"/>
    <property type="project" value="TreeGrafter"/>
</dbReference>
<dbReference type="InterPro" id="IPR023299">
    <property type="entry name" value="ATPase_P-typ_cyto_dom_N"/>
</dbReference>
<dbReference type="GO" id="GO:0005524">
    <property type="term" value="F:ATP binding"/>
    <property type="evidence" value="ECO:0007669"/>
    <property type="project" value="UniProtKB-UniRule"/>
</dbReference>
<keyword evidence="7" id="KW-1278">Translocase</keyword>
<evidence type="ECO:0000256" key="11">
    <source>
        <dbReference type="ARBA" id="ARBA00074171"/>
    </source>
</evidence>
<feature type="domain" description="HMA" evidence="13">
    <location>
        <begin position="13"/>
        <end position="78"/>
    </location>
</feature>
<dbReference type="Pfam" id="PF00122">
    <property type="entry name" value="E1-E2_ATPase"/>
    <property type="match status" value="1"/>
</dbReference>
<dbReference type="InterPro" id="IPR059000">
    <property type="entry name" value="ATPase_P-type_domA"/>
</dbReference>
<comment type="similarity">
    <text evidence="2 12">Belongs to the cation transport ATPase (P-type) (TC 3.A.3) family. Type IB subfamily.</text>
</comment>
<evidence type="ECO:0000256" key="2">
    <source>
        <dbReference type="ARBA" id="ARBA00006024"/>
    </source>
</evidence>
<accession>A0A2S8J5Y0</accession>
<dbReference type="InterPro" id="IPR017969">
    <property type="entry name" value="Heavy-metal-associated_CS"/>
</dbReference>
<evidence type="ECO:0000259" key="13">
    <source>
        <dbReference type="PROSITE" id="PS50846"/>
    </source>
</evidence>
<dbReference type="PANTHER" id="PTHR43520:SF8">
    <property type="entry name" value="P-TYPE CU(+) TRANSPORTER"/>
    <property type="match status" value="1"/>
</dbReference>
<evidence type="ECO:0000256" key="1">
    <source>
        <dbReference type="ARBA" id="ARBA00004651"/>
    </source>
</evidence>
<feature type="transmembrane region" description="Helical" evidence="12">
    <location>
        <begin position="698"/>
        <end position="715"/>
    </location>
</feature>
<dbReference type="FunFam" id="2.70.150.10:FF:000002">
    <property type="entry name" value="Copper-transporting ATPase 1, putative"/>
    <property type="match status" value="1"/>
</dbReference>
<dbReference type="InterPro" id="IPR018303">
    <property type="entry name" value="ATPase_P-typ_P_site"/>
</dbReference>
<feature type="transmembrane region" description="Helical" evidence="12">
    <location>
        <begin position="202"/>
        <end position="222"/>
    </location>
</feature>
<dbReference type="AlphaFoldDB" id="A0A2S8J5Y0"/>
<dbReference type="PROSITE" id="PS50846">
    <property type="entry name" value="HMA_2"/>
    <property type="match status" value="1"/>
</dbReference>
<keyword evidence="12" id="KW-1003">Cell membrane</keyword>
<feature type="transmembrane region" description="Helical" evidence="12">
    <location>
        <begin position="161"/>
        <end position="182"/>
    </location>
</feature>
<comment type="caution">
    <text evidence="14">The sequence shown here is derived from an EMBL/GenBank/DDBJ whole genome shotgun (WGS) entry which is preliminary data.</text>
</comment>
<organism evidence="14 15">
    <name type="scientific">Rhodococcus opacus</name>
    <name type="common">Nocardia opaca</name>
    <dbReference type="NCBI Taxonomy" id="37919"/>
    <lineage>
        <taxon>Bacteria</taxon>
        <taxon>Bacillati</taxon>
        <taxon>Actinomycetota</taxon>
        <taxon>Actinomycetes</taxon>
        <taxon>Mycobacteriales</taxon>
        <taxon>Nocardiaceae</taxon>
        <taxon>Rhodococcus</taxon>
    </lineage>
</organism>
<proteinExistence type="inferred from homology"/>
<keyword evidence="9 12" id="KW-0472">Membrane</keyword>
<dbReference type="NCBIfam" id="TIGR01511">
    <property type="entry name" value="ATPase-IB1_Cu"/>
    <property type="match status" value="1"/>
</dbReference>
<evidence type="ECO:0000256" key="8">
    <source>
        <dbReference type="ARBA" id="ARBA00022989"/>
    </source>
</evidence>
<sequence>MTRGTDIVAPPDSQIELAIGGMTCASCANRIERKLNKLDGVTATVNYATEKARVHYDAADVSPEELVATVEQAGYTARLPEVKPPAPEEEDPAAELRQRLLVSAVLTVPVIAMAMIPALQFTNWQWLSLTLAAPVVVWGAWPFHKAAWTNLRHGTATMDTLVSMGTLAAFGWSLYALFWGTAGMPGMTHPFELTIARVDGTGNIYLEAAAGVTTFILAGRYFEARAKRRAGAALRALLELGAKEVSVLRDGTEQLIGIDQLDVGDLFVVRPGEKIATDGVVVEGSSAVDTSMLTGESVPVEVSPDSEVAGATVNVGGRIVVRASRIGADTQLAQMAWMVEDAQTGKAEVQRLADRISGIFVPIVIALSVATLGFWIGTGGSIAAAFTAAVAVLIIACPCALGLATPTALMVGTGRGAQLGILIKGPEVLESTRRVDTVVVDKTGTVTTGTMSLHDVVAADGQDEEQVLRYAGALEDASEHPIARAITRGAKERLTTLPEVEQFTNIAGLGVQGMIDGHAVVIGRAKLLRDWSLQLTTELQRVVDAAESEGKTAVGIGWDGHARGVLVVADTVKPTSREAVAQFRELGLTPIMLTGDNTSAARAIAAQVGIGEVVAEVLPQDKVDVIKRLQADGKVVAMVGDGVNDAAALAQADLGLAMGTGTDVAIEASDLTLVRGDLRAAADAIRLSRRTLSTIKGNLFWAFAYNVAALPLAAAGLLNPMLAGAAMAFSSVFVVSNSLRLRRFQPLTTPTRGEHS</sequence>
<comment type="subcellular location">
    <subcellularLocation>
        <location evidence="1">Cell membrane</location>
        <topology evidence="1">Multi-pass membrane protein</topology>
    </subcellularLocation>
</comment>
<dbReference type="Gene3D" id="3.40.1110.10">
    <property type="entry name" value="Calcium-transporting ATPase, cytoplasmic domain N"/>
    <property type="match status" value="1"/>
</dbReference>
<dbReference type="SFLD" id="SFLDG00002">
    <property type="entry name" value="C1.7:_P-type_atpase_like"/>
    <property type="match status" value="1"/>
</dbReference>
<evidence type="ECO:0000313" key="14">
    <source>
        <dbReference type="EMBL" id="PQP22471.1"/>
    </source>
</evidence>
<evidence type="ECO:0000256" key="6">
    <source>
        <dbReference type="ARBA" id="ARBA00022840"/>
    </source>
</evidence>
<evidence type="ECO:0000256" key="4">
    <source>
        <dbReference type="ARBA" id="ARBA00022723"/>
    </source>
</evidence>
<evidence type="ECO:0000256" key="12">
    <source>
        <dbReference type="RuleBase" id="RU362081"/>
    </source>
</evidence>
<keyword evidence="8 12" id="KW-1133">Transmembrane helix</keyword>
<feature type="transmembrane region" description="Helical" evidence="12">
    <location>
        <begin position="721"/>
        <end position="739"/>
    </location>
</feature>
<dbReference type="Gene3D" id="2.70.150.10">
    <property type="entry name" value="Calcium-transporting ATPase, cytoplasmic transduction domain A"/>
    <property type="match status" value="1"/>
</dbReference>
<keyword evidence="4 12" id="KW-0479">Metal-binding</keyword>
<dbReference type="SUPFAM" id="SSF81653">
    <property type="entry name" value="Calcium ATPase, transduction domain A"/>
    <property type="match status" value="1"/>
</dbReference>
<feature type="transmembrane region" description="Helical" evidence="12">
    <location>
        <begin position="100"/>
        <end position="118"/>
    </location>
</feature>
<evidence type="ECO:0000256" key="3">
    <source>
        <dbReference type="ARBA" id="ARBA00022692"/>
    </source>
</evidence>
<dbReference type="GO" id="GO:0005507">
    <property type="term" value="F:copper ion binding"/>
    <property type="evidence" value="ECO:0007669"/>
    <property type="project" value="TreeGrafter"/>
</dbReference>
<evidence type="ECO:0000256" key="5">
    <source>
        <dbReference type="ARBA" id="ARBA00022741"/>
    </source>
</evidence>
<dbReference type="InterPro" id="IPR044492">
    <property type="entry name" value="P_typ_ATPase_HD_dom"/>
</dbReference>
<dbReference type="InterPro" id="IPR036412">
    <property type="entry name" value="HAD-like_sf"/>
</dbReference>
<dbReference type="PRINTS" id="PR00119">
    <property type="entry name" value="CATATPASE"/>
</dbReference>
<dbReference type="NCBIfam" id="TIGR01525">
    <property type="entry name" value="ATPase-IB_hvy"/>
    <property type="match status" value="1"/>
</dbReference>
<dbReference type="InterPro" id="IPR023214">
    <property type="entry name" value="HAD_sf"/>
</dbReference>
<dbReference type="RefSeq" id="WP_105418024.1">
    <property type="nucleotide sequence ID" value="NZ_PUIO01000031.1"/>
</dbReference>
<feature type="transmembrane region" description="Helical" evidence="12">
    <location>
        <begin position="124"/>
        <end position="141"/>
    </location>
</feature>
<reference evidence="15" key="1">
    <citation type="submission" date="2018-02" db="EMBL/GenBank/DDBJ databases">
        <title>Draft genome sequencing of Rhodococcus opacus KU647198.</title>
        <authorList>
            <person name="Zheng B.-X."/>
        </authorList>
    </citation>
    <scope>NUCLEOTIDE SEQUENCE [LARGE SCALE GENOMIC DNA]</scope>
    <source>
        <strain evidence="15">04-OD7</strain>
    </source>
</reference>
<dbReference type="NCBIfam" id="TIGR01494">
    <property type="entry name" value="ATPase_P-type"/>
    <property type="match status" value="1"/>
</dbReference>
<dbReference type="GO" id="GO:0055070">
    <property type="term" value="P:copper ion homeostasis"/>
    <property type="evidence" value="ECO:0007669"/>
    <property type="project" value="TreeGrafter"/>
</dbReference>
<dbReference type="InterPro" id="IPR036163">
    <property type="entry name" value="HMA_dom_sf"/>
</dbReference>
<dbReference type="SUPFAM" id="SSF56784">
    <property type="entry name" value="HAD-like"/>
    <property type="match status" value="1"/>
</dbReference>
<evidence type="ECO:0000313" key="15">
    <source>
        <dbReference type="Proteomes" id="UP000239290"/>
    </source>
</evidence>
<evidence type="ECO:0000256" key="9">
    <source>
        <dbReference type="ARBA" id="ARBA00023136"/>
    </source>
</evidence>
<dbReference type="Gene3D" id="3.40.50.1000">
    <property type="entry name" value="HAD superfamily/HAD-like"/>
    <property type="match status" value="1"/>
</dbReference>
<dbReference type="SUPFAM" id="SSF81665">
    <property type="entry name" value="Calcium ATPase, transmembrane domain M"/>
    <property type="match status" value="1"/>
</dbReference>
<dbReference type="InterPro" id="IPR023298">
    <property type="entry name" value="ATPase_P-typ_TM_dom_sf"/>
</dbReference>
<dbReference type="Pfam" id="PF00702">
    <property type="entry name" value="Hydrolase"/>
    <property type="match status" value="1"/>
</dbReference>
<dbReference type="PANTHER" id="PTHR43520">
    <property type="entry name" value="ATP7, ISOFORM B"/>
    <property type="match status" value="1"/>
</dbReference>
<feature type="transmembrane region" description="Helical" evidence="12">
    <location>
        <begin position="356"/>
        <end position="376"/>
    </location>
</feature>
<dbReference type="PRINTS" id="PR00943">
    <property type="entry name" value="CUATPASE"/>
</dbReference>
<dbReference type="InterPro" id="IPR008250">
    <property type="entry name" value="ATPase_P-typ_transduc_dom_A_sf"/>
</dbReference>
<dbReference type="Gene3D" id="3.30.70.100">
    <property type="match status" value="1"/>
</dbReference>
<keyword evidence="6 12" id="KW-0067">ATP-binding</keyword>
<dbReference type="PROSITE" id="PS01047">
    <property type="entry name" value="HMA_1"/>
    <property type="match status" value="1"/>
</dbReference>
<evidence type="ECO:0000256" key="10">
    <source>
        <dbReference type="ARBA" id="ARBA00049360"/>
    </source>
</evidence>
<dbReference type="GO" id="GO:0016887">
    <property type="term" value="F:ATP hydrolysis activity"/>
    <property type="evidence" value="ECO:0007669"/>
    <property type="project" value="InterPro"/>
</dbReference>
<dbReference type="SUPFAM" id="SSF55008">
    <property type="entry name" value="HMA, heavy metal-associated domain"/>
    <property type="match status" value="1"/>
</dbReference>
<dbReference type="InterPro" id="IPR006121">
    <property type="entry name" value="HMA_dom"/>
</dbReference>
<feature type="transmembrane region" description="Helical" evidence="12">
    <location>
        <begin position="382"/>
        <end position="405"/>
    </location>
</feature>
<gene>
    <name evidence="14" type="ORF">C5613_23695</name>
</gene>